<proteinExistence type="predicted"/>
<evidence type="ECO:0000313" key="12">
    <source>
        <dbReference type="Proteomes" id="UP001165160"/>
    </source>
</evidence>
<keyword evidence="5" id="KW-0808">Transferase</keyword>
<keyword evidence="3" id="KW-0158">Chromosome</keyword>
<dbReference type="EMBL" id="BRXX01000577">
    <property type="protein sequence ID" value="GMH47691.1"/>
    <property type="molecule type" value="Genomic_DNA"/>
</dbReference>
<comment type="subcellular location">
    <subcellularLocation>
        <location evidence="2">Chromosome</location>
    </subcellularLocation>
    <subcellularLocation>
        <location evidence="1">Nucleus</location>
    </subcellularLocation>
</comment>
<dbReference type="PROSITE" id="PS50280">
    <property type="entry name" value="SET"/>
    <property type="match status" value="1"/>
</dbReference>
<evidence type="ECO:0000256" key="8">
    <source>
        <dbReference type="SAM" id="MobiDB-lite"/>
    </source>
</evidence>
<dbReference type="InterPro" id="IPR046341">
    <property type="entry name" value="SET_dom_sf"/>
</dbReference>
<dbReference type="SUPFAM" id="SSF57903">
    <property type="entry name" value="FYVE/PHD zinc finger"/>
    <property type="match status" value="1"/>
</dbReference>
<dbReference type="GO" id="GO:0032259">
    <property type="term" value="P:methylation"/>
    <property type="evidence" value="ECO:0007669"/>
    <property type="project" value="UniProtKB-KW"/>
</dbReference>
<gene>
    <name evidence="11" type="ORF">TrVE_jg8298</name>
</gene>
<name>A0A9W6Z8U7_9STRA</name>
<sequence length="529" mass="58408">MSITECAHCRIKKPASDTLHYCSICRKSVHTSCWHELKHSRSETQAELPLPPSTSKTSLAPGTLVLAKYEGDEFRGKVVSYKKEFDEYVIYFFIDKSSCYISASDVSDVLEAEPKKKKPKGSPRMKEKQVQEEKETEGLPLEPMTECAFCYWCVACSKFIPDSSLLCDGCDSEFHISAECSGCEQVPLGAFYCGACRTSAADPPPAVKSYRKILDIGGGTRLFTYDSRPPSYFMKMLHSYKHIDKSQNRRMLTTESAILPNLTTDVYPGTTNSGRLPPEVFDSNIAVGYREMRSLFENRKKKLALSGDAKIFGCGKCRWRKGGCGRCRDPSFVLGDKEGFMGGLVRPGLESSLCDIGALGDVACQRRKFHVTTGCKTHRNLVKAGVPGGEDCLGILADENILPGEFIAEYCGEIFTDEQMTLRESWYANSPQHTVNSYAIFYQGVAVDAQLFGSAARFANHSCDPSGEFQLMFPKKKGLRGMAGLDGLRIGIFATRIIARGEEITVSYSDEGLSQVVCHCGADECIGFL</sequence>
<comment type="caution">
    <text evidence="11">The sequence shown here is derived from an EMBL/GenBank/DDBJ whole genome shotgun (WGS) entry which is preliminary data.</text>
</comment>
<dbReference type="AlphaFoldDB" id="A0A9W6Z8U7"/>
<evidence type="ECO:0000256" key="6">
    <source>
        <dbReference type="ARBA" id="ARBA00022691"/>
    </source>
</evidence>
<dbReference type="Pfam" id="PF00856">
    <property type="entry name" value="SET"/>
    <property type="match status" value="1"/>
</dbReference>
<evidence type="ECO:0000256" key="5">
    <source>
        <dbReference type="ARBA" id="ARBA00022679"/>
    </source>
</evidence>
<keyword evidence="12" id="KW-1185">Reference proteome</keyword>
<dbReference type="PANTHER" id="PTHR22884">
    <property type="entry name" value="SET DOMAIN PROTEINS"/>
    <property type="match status" value="1"/>
</dbReference>
<feature type="region of interest" description="Disordered" evidence="8">
    <location>
        <begin position="112"/>
        <end position="137"/>
    </location>
</feature>
<keyword evidence="6" id="KW-0949">S-adenosyl-L-methionine</keyword>
<evidence type="ECO:0000259" key="10">
    <source>
        <dbReference type="PROSITE" id="PS50868"/>
    </source>
</evidence>
<evidence type="ECO:0000256" key="4">
    <source>
        <dbReference type="ARBA" id="ARBA00022603"/>
    </source>
</evidence>
<evidence type="ECO:0000256" key="2">
    <source>
        <dbReference type="ARBA" id="ARBA00004286"/>
    </source>
</evidence>
<evidence type="ECO:0000256" key="3">
    <source>
        <dbReference type="ARBA" id="ARBA00022454"/>
    </source>
</evidence>
<keyword evidence="7" id="KW-0539">Nucleus</keyword>
<feature type="domain" description="Post-SET" evidence="10">
    <location>
        <begin position="514"/>
        <end position="529"/>
    </location>
</feature>
<dbReference type="GO" id="GO:0005634">
    <property type="term" value="C:nucleus"/>
    <property type="evidence" value="ECO:0007669"/>
    <property type="project" value="UniProtKB-SubCell"/>
</dbReference>
<dbReference type="InterPro" id="IPR003616">
    <property type="entry name" value="Post-SET_dom"/>
</dbReference>
<evidence type="ECO:0000313" key="11">
    <source>
        <dbReference type="EMBL" id="GMH47691.1"/>
    </source>
</evidence>
<dbReference type="GO" id="GO:0005694">
    <property type="term" value="C:chromosome"/>
    <property type="evidence" value="ECO:0007669"/>
    <property type="project" value="UniProtKB-SubCell"/>
</dbReference>
<keyword evidence="4" id="KW-0489">Methyltransferase</keyword>
<accession>A0A9W6Z8U7</accession>
<dbReference type="InterPro" id="IPR001214">
    <property type="entry name" value="SET_dom"/>
</dbReference>
<dbReference type="PROSITE" id="PS50868">
    <property type="entry name" value="POST_SET"/>
    <property type="match status" value="1"/>
</dbReference>
<feature type="domain" description="SET" evidence="9">
    <location>
        <begin position="373"/>
        <end position="509"/>
    </location>
</feature>
<dbReference type="SMART" id="SM00317">
    <property type="entry name" value="SET"/>
    <property type="match status" value="1"/>
</dbReference>
<reference evidence="12" key="1">
    <citation type="journal article" date="2023" name="Commun. Biol.">
        <title>Genome analysis of Parmales, the sister group of diatoms, reveals the evolutionary specialization of diatoms from phago-mixotrophs to photoautotrophs.</title>
        <authorList>
            <person name="Ban H."/>
            <person name="Sato S."/>
            <person name="Yoshikawa S."/>
            <person name="Yamada K."/>
            <person name="Nakamura Y."/>
            <person name="Ichinomiya M."/>
            <person name="Sato N."/>
            <person name="Blanc-Mathieu R."/>
            <person name="Endo H."/>
            <person name="Kuwata A."/>
            <person name="Ogata H."/>
        </authorList>
    </citation>
    <scope>NUCLEOTIDE SEQUENCE [LARGE SCALE GENOMIC DNA]</scope>
    <source>
        <strain evidence="12">NIES 3699</strain>
    </source>
</reference>
<evidence type="ECO:0000256" key="1">
    <source>
        <dbReference type="ARBA" id="ARBA00004123"/>
    </source>
</evidence>
<evidence type="ECO:0000259" key="9">
    <source>
        <dbReference type="PROSITE" id="PS50280"/>
    </source>
</evidence>
<organism evidence="11 12">
    <name type="scientific">Triparma verrucosa</name>
    <dbReference type="NCBI Taxonomy" id="1606542"/>
    <lineage>
        <taxon>Eukaryota</taxon>
        <taxon>Sar</taxon>
        <taxon>Stramenopiles</taxon>
        <taxon>Ochrophyta</taxon>
        <taxon>Bolidophyceae</taxon>
        <taxon>Parmales</taxon>
        <taxon>Triparmaceae</taxon>
        <taxon>Triparma</taxon>
    </lineage>
</organism>
<feature type="compositionally biased region" description="Basic and acidic residues" evidence="8">
    <location>
        <begin position="124"/>
        <end position="137"/>
    </location>
</feature>
<dbReference type="GO" id="GO:0008168">
    <property type="term" value="F:methyltransferase activity"/>
    <property type="evidence" value="ECO:0007669"/>
    <property type="project" value="UniProtKB-KW"/>
</dbReference>
<dbReference type="Proteomes" id="UP001165160">
    <property type="component" value="Unassembled WGS sequence"/>
</dbReference>
<dbReference type="InterPro" id="IPR011011">
    <property type="entry name" value="Znf_FYVE_PHD"/>
</dbReference>
<dbReference type="SUPFAM" id="SSF82199">
    <property type="entry name" value="SET domain"/>
    <property type="match status" value="1"/>
</dbReference>
<dbReference type="Gene3D" id="2.170.270.10">
    <property type="entry name" value="SET domain"/>
    <property type="match status" value="1"/>
</dbReference>
<dbReference type="Gene3D" id="2.30.30.1150">
    <property type="match status" value="1"/>
</dbReference>
<protein>
    <recommendedName>
        <fullName evidence="13">Histone-lysine N-methyltransferase</fullName>
    </recommendedName>
</protein>
<evidence type="ECO:0000256" key="7">
    <source>
        <dbReference type="ARBA" id="ARBA00023242"/>
    </source>
</evidence>
<dbReference type="InterPro" id="IPR050777">
    <property type="entry name" value="SET2_Histone-Lys_MeTrsfase"/>
</dbReference>
<evidence type="ECO:0008006" key="13">
    <source>
        <dbReference type="Google" id="ProtNLM"/>
    </source>
</evidence>